<evidence type="ECO:0000256" key="3">
    <source>
        <dbReference type="ARBA" id="ARBA00023004"/>
    </source>
</evidence>
<gene>
    <name evidence="5" type="ORF">MNBD_DELTA01-119</name>
</gene>
<dbReference type="InterPro" id="IPR012827">
    <property type="entry name" value="Hemerythrin_metal-bd"/>
</dbReference>
<dbReference type="AlphaFoldDB" id="A0A3B0QWJ3"/>
<dbReference type="NCBIfam" id="NF033749">
    <property type="entry name" value="bact_hemeryth"/>
    <property type="match status" value="1"/>
</dbReference>
<evidence type="ECO:0000256" key="1">
    <source>
        <dbReference type="ARBA" id="ARBA00010587"/>
    </source>
</evidence>
<dbReference type="InterPro" id="IPR035938">
    <property type="entry name" value="Hemerythrin-like_sf"/>
</dbReference>
<reference evidence="5" key="1">
    <citation type="submission" date="2018-06" db="EMBL/GenBank/DDBJ databases">
        <authorList>
            <person name="Zhirakovskaya E."/>
        </authorList>
    </citation>
    <scope>NUCLEOTIDE SEQUENCE</scope>
</reference>
<evidence type="ECO:0000313" key="5">
    <source>
        <dbReference type="EMBL" id="VAV84692.1"/>
    </source>
</evidence>
<dbReference type="Pfam" id="PF01814">
    <property type="entry name" value="Hemerythrin"/>
    <property type="match status" value="1"/>
</dbReference>
<dbReference type="InterPro" id="IPR050669">
    <property type="entry name" value="Hemerythrin"/>
</dbReference>
<name>A0A3B0QWJ3_9ZZZZ</name>
<dbReference type="PANTHER" id="PTHR37164:SF1">
    <property type="entry name" value="BACTERIOHEMERYTHRIN"/>
    <property type="match status" value="1"/>
</dbReference>
<keyword evidence="3" id="KW-0408">Iron</keyword>
<dbReference type="EMBL" id="UOEA01000070">
    <property type="protein sequence ID" value="VAV84692.1"/>
    <property type="molecule type" value="Genomic_DNA"/>
</dbReference>
<organism evidence="5">
    <name type="scientific">hydrothermal vent metagenome</name>
    <dbReference type="NCBI Taxonomy" id="652676"/>
    <lineage>
        <taxon>unclassified sequences</taxon>
        <taxon>metagenomes</taxon>
        <taxon>ecological metagenomes</taxon>
    </lineage>
</organism>
<dbReference type="InterPro" id="IPR012312">
    <property type="entry name" value="Hemerythrin-like"/>
</dbReference>
<evidence type="ECO:0000259" key="4">
    <source>
        <dbReference type="Pfam" id="PF01814"/>
    </source>
</evidence>
<proteinExistence type="inferred from homology"/>
<dbReference type="GO" id="GO:0046872">
    <property type="term" value="F:metal ion binding"/>
    <property type="evidence" value="ECO:0007669"/>
    <property type="project" value="UniProtKB-KW"/>
</dbReference>
<dbReference type="PANTHER" id="PTHR37164">
    <property type="entry name" value="BACTERIOHEMERYTHRIN"/>
    <property type="match status" value="1"/>
</dbReference>
<dbReference type="CDD" id="cd12107">
    <property type="entry name" value="Hemerythrin"/>
    <property type="match status" value="1"/>
</dbReference>
<dbReference type="SUPFAM" id="SSF47188">
    <property type="entry name" value="Hemerythrin-like"/>
    <property type="match status" value="1"/>
</dbReference>
<evidence type="ECO:0000256" key="2">
    <source>
        <dbReference type="ARBA" id="ARBA00022723"/>
    </source>
</evidence>
<keyword evidence="2" id="KW-0479">Metal-binding</keyword>
<comment type="similarity">
    <text evidence="1">Belongs to the hemerythrin family.</text>
</comment>
<sequence>MELIKWSEERYMLGISEVDSQHRRLIDVVNGLQEALREGQAKEVVCNFLSVMEEYSRSHFSYEEELMLTWGYPDYSAKKRLHESFIRQLETLSREYRLGNMTVSMNTLNFLKDWLDHHIVDENKEYSPYMHGKGVA</sequence>
<protein>
    <recommendedName>
        <fullName evidence="4">Hemerythrin-like domain-containing protein</fullName>
    </recommendedName>
</protein>
<feature type="domain" description="Hemerythrin-like" evidence="4">
    <location>
        <begin position="14"/>
        <end position="129"/>
    </location>
</feature>
<dbReference type="Gene3D" id="1.20.120.50">
    <property type="entry name" value="Hemerythrin-like"/>
    <property type="match status" value="1"/>
</dbReference>
<accession>A0A3B0QWJ3</accession>
<dbReference type="NCBIfam" id="TIGR02481">
    <property type="entry name" value="hemeryth_dom"/>
    <property type="match status" value="1"/>
</dbReference>